<dbReference type="Ensembl" id="ENSMCST00000009808.1">
    <property type="protein sequence ID" value="ENSMCSP00000009571.1"/>
    <property type="gene ID" value="ENSMCSG00000006780.1"/>
</dbReference>
<dbReference type="InterPro" id="IPR000940">
    <property type="entry name" value="NNMT_TEMT_trans"/>
</dbReference>
<dbReference type="FunFam" id="3.40.50.150:FF:000065">
    <property type="entry name" value="Phenylethanolamine N-methyltransferase"/>
    <property type="match status" value="1"/>
</dbReference>
<dbReference type="SUPFAM" id="SSF53335">
    <property type="entry name" value="S-adenosyl-L-methionine-dependent methyltransferases"/>
    <property type="match status" value="1"/>
</dbReference>
<feature type="binding site" evidence="5">
    <location>
        <position position="71"/>
    </location>
    <ligand>
        <name>S-adenosyl-L-methionine</name>
        <dbReference type="ChEBI" id="CHEBI:59789"/>
    </ligand>
</feature>
<keyword evidence="4 5" id="KW-0949">S-adenosyl-L-methionine</keyword>
<dbReference type="InterPro" id="IPR053384">
    <property type="entry name" value="SAM-dep_methyltransferase"/>
</dbReference>
<evidence type="ECO:0000313" key="6">
    <source>
        <dbReference type="Ensembl" id="ENSMCSP00000009571.1"/>
    </source>
</evidence>
<dbReference type="GO" id="GO:0008757">
    <property type="term" value="F:S-adenosylmethionine-dependent methyltransferase activity"/>
    <property type="evidence" value="ECO:0007669"/>
    <property type="project" value="UniProtKB-ARBA"/>
</dbReference>
<dbReference type="InterPro" id="IPR029063">
    <property type="entry name" value="SAM-dependent_MTases_sf"/>
</dbReference>
<dbReference type="CDD" id="cd02440">
    <property type="entry name" value="AdoMet_MTases"/>
    <property type="match status" value="1"/>
</dbReference>
<name>A0A8C5X4B2_9PASS</name>
<evidence type="ECO:0000256" key="3">
    <source>
        <dbReference type="ARBA" id="ARBA00022679"/>
    </source>
</evidence>
<dbReference type="OrthoDB" id="10050085at2759"/>
<feature type="binding site" evidence="5">
    <location>
        <position position="87"/>
    </location>
    <ligand>
        <name>S-adenosyl-L-methionine</name>
        <dbReference type="ChEBI" id="CHEBI:59789"/>
    </ligand>
</feature>
<dbReference type="Gene3D" id="3.40.50.150">
    <property type="entry name" value="Vaccinia Virus protein VP39"/>
    <property type="match status" value="1"/>
</dbReference>
<evidence type="ECO:0000256" key="1">
    <source>
        <dbReference type="ARBA" id="ARBA00007996"/>
    </source>
</evidence>
<dbReference type="PIRSF" id="PIRSF000384">
    <property type="entry name" value="PNMTase"/>
    <property type="match status" value="1"/>
</dbReference>
<dbReference type="Proteomes" id="UP000694560">
    <property type="component" value="Unplaced"/>
</dbReference>
<feature type="binding site" evidence="5">
    <location>
        <begin position="144"/>
        <end position="145"/>
    </location>
    <ligand>
        <name>S-adenosyl-L-methionine</name>
        <dbReference type="ChEBI" id="CHEBI:59789"/>
    </ligand>
</feature>
<dbReference type="NCBIfam" id="NF041360">
    <property type="entry name" value="GntF_guanitoxin"/>
    <property type="match status" value="1"/>
</dbReference>
<dbReference type="GO" id="GO:0032259">
    <property type="term" value="P:methylation"/>
    <property type="evidence" value="ECO:0007669"/>
    <property type="project" value="UniProtKB-KW"/>
</dbReference>
<accession>A0A8C5X4B2</accession>
<feature type="binding site" evidence="5">
    <location>
        <position position="22"/>
    </location>
    <ligand>
        <name>S-adenosyl-L-methionine</name>
        <dbReference type="ChEBI" id="CHEBI:59789"/>
    </ligand>
</feature>
<evidence type="ECO:0000256" key="2">
    <source>
        <dbReference type="ARBA" id="ARBA00022603"/>
    </source>
</evidence>
<sequence length="267" mass="30250">MDAPAVFTEAEFYQQNFNPQAYLKEYYSMSSSPKWAQEFMKQNLRTLHKMFSLDGVRGDILIDVGCGPTIYQLLSACERFQEIFALDYTDQNRRELEKWLKGEPGAFDWEPVVKYVCELEGDREKWAEKQEKVRRKVTRVLKCDVTKGKPTEPVSLPAGDCIVSTLCLEGACKDLPAFRSALSNISTLLRPGGHLVMVTVLGESYYAFNKQLYSCLLLQKHEVQEAVLAAGFQLKFFEDRPFTVDDDVTDIKGVIGLVAQKCPCATV</sequence>
<keyword evidence="3" id="KW-0808">Transferase</keyword>
<comment type="similarity">
    <text evidence="1">Belongs to the class I-like SAM-binding methyltransferase superfamily. NNMT/PNMT/TEMT family.</text>
</comment>
<feature type="binding site" evidence="5">
    <location>
        <position position="92"/>
    </location>
    <ligand>
        <name>S-adenosyl-L-methionine</name>
        <dbReference type="ChEBI" id="CHEBI:59789"/>
    </ligand>
</feature>
<reference evidence="6" key="2">
    <citation type="submission" date="2025-09" db="UniProtKB">
        <authorList>
            <consortium name="Ensembl"/>
        </authorList>
    </citation>
    <scope>IDENTIFICATION</scope>
</reference>
<dbReference type="Pfam" id="PF01234">
    <property type="entry name" value="NNMT_PNMT_TEMT"/>
    <property type="match status" value="1"/>
</dbReference>
<evidence type="ECO:0000256" key="4">
    <source>
        <dbReference type="ARBA" id="ARBA00022691"/>
    </source>
</evidence>
<dbReference type="GO" id="GO:0008170">
    <property type="term" value="F:N-methyltransferase activity"/>
    <property type="evidence" value="ECO:0007669"/>
    <property type="project" value="TreeGrafter"/>
</dbReference>
<evidence type="ECO:0008006" key="8">
    <source>
        <dbReference type="Google" id="ProtNLM"/>
    </source>
</evidence>
<evidence type="ECO:0000313" key="7">
    <source>
        <dbReference type="Proteomes" id="UP000694560"/>
    </source>
</evidence>
<feature type="binding site" evidence="5">
    <location>
        <position position="27"/>
    </location>
    <ligand>
        <name>S-adenosyl-L-methionine</name>
        <dbReference type="ChEBI" id="CHEBI:59789"/>
    </ligand>
</feature>
<dbReference type="GO" id="GO:0005829">
    <property type="term" value="C:cytosol"/>
    <property type="evidence" value="ECO:0007669"/>
    <property type="project" value="TreeGrafter"/>
</dbReference>
<keyword evidence="2" id="KW-0489">Methyltransferase</keyword>
<dbReference type="PROSITE" id="PS51681">
    <property type="entry name" value="SAM_MT_NNMT_PNMT_TEMT"/>
    <property type="match status" value="1"/>
</dbReference>
<keyword evidence="7" id="KW-1185">Reference proteome</keyword>
<evidence type="ECO:0000256" key="5">
    <source>
        <dbReference type="PIRSR" id="PIRSR000384-1"/>
    </source>
</evidence>
<dbReference type="PANTHER" id="PTHR10867">
    <property type="entry name" value="NNMT/PNMT/TEMT FAMILY MEMBER"/>
    <property type="match status" value="1"/>
</dbReference>
<organism evidence="6 7">
    <name type="scientific">Malurus cyaneus samueli</name>
    <dbReference type="NCBI Taxonomy" id="2593467"/>
    <lineage>
        <taxon>Eukaryota</taxon>
        <taxon>Metazoa</taxon>
        <taxon>Chordata</taxon>
        <taxon>Craniata</taxon>
        <taxon>Vertebrata</taxon>
        <taxon>Euteleostomi</taxon>
        <taxon>Archelosauria</taxon>
        <taxon>Archosauria</taxon>
        <taxon>Dinosauria</taxon>
        <taxon>Saurischia</taxon>
        <taxon>Theropoda</taxon>
        <taxon>Coelurosauria</taxon>
        <taxon>Aves</taxon>
        <taxon>Neognathae</taxon>
        <taxon>Neoaves</taxon>
        <taxon>Telluraves</taxon>
        <taxon>Australaves</taxon>
        <taxon>Passeriformes</taxon>
        <taxon>Meliphagoidea</taxon>
        <taxon>Maluridae</taxon>
        <taxon>Malurus</taxon>
    </lineage>
</organism>
<proteinExistence type="inferred from homology"/>
<reference evidence="6" key="1">
    <citation type="submission" date="2025-08" db="UniProtKB">
        <authorList>
            <consortium name="Ensembl"/>
        </authorList>
    </citation>
    <scope>IDENTIFICATION</scope>
</reference>
<dbReference type="AlphaFoldDB" id="A0A8C5X4B2"/>
<protein>
    <recommendedName>
        <fullName evidence="8">NNMT methyltransferase</fullName>
    </recommendedName>
</protein>
<dbReference type="PANTHER" id="PTHR10867:SF32">
    <property type="entry name" value="NICOTINAMIDE N-METHYLTRANSFERASE"/>
    <property type="match status" value="1"/>
</dbReference>